<protein>
    <submittedName>
        <fullName evidence="1">Uncharacterized protein</fullName>
    </submittedName>
</protein>
<evidence type="ECO:0000313" key="2">
    <source>
        <dbReference type="Proteomes" id="UP000501168"/>
    </source>
</evidence>
<accession>A0A6G9I8S2</accession>
<dbReference type="KEGG" id="orb:IPMB12_00210"/>
<organism evidence="1 2">
    <name type="scientific">Zophobihabitans entericus</name>
    <dbReference type="NCBI Taxonomy" id="1635327"/>
    <lineage>
        <taxon>Bacteria</taxon>
        <taxon>Pseudomonadati</taxon>
        <taxon>Pseudomonadota</taxon>
        <taxon>Gammaproteobacteria</taxon>
        <taxon>Orbales</taxon>
        <taxon>Orbaceae</taxon>
        <taxon>Zophobihabitans</taxon>
    </lineage>
</organism>
<name>A0A6G9I8S2_9GAMM</name>
<reference evidence="1 2" key="1">
    <citation type="submission" date="2020-03" db="EMBL/GenBank/DDBJ databases">
        <title>Complete genome sequence of Orbus sp. IPMB12 (BCRC 80908).</title>
        <authorList>
            <person name="Lo W.-S."/>
            <person name="Chang T.-H."/>
            <person name="Kuo C.-H."/>
        </authorList>
    </citation>
    <scope>NUCLEOTIDE SEQUENCE [LARGE SCALE GENOMIC DNA]</scope>
    <source>
        <strain evidence="1 2">IPMB12</strain>
    </source>
</reference>
<dbReference type="EMBL" id="CP050253">
    <property type="protein sequence ID" value="QIQ20239.1"/>
    <property type="molecule type" value="Genomic_DNA"/>
</dbReference>
<keyword evidence="2" id="KW-1185">Reference proteome</keyword>
<dbReference type="Proteomes" id="UP000501168">
    <property type="component" value="Chromosome"/>
</dbReference>
<evidence type="ECO:0000313" key="1">
    <source>
        <dbReference type="EMBL" id="QIQ20239.1"/>
    </source>
</evidence>
<sequence>MRKIIVTDLTRFSTDEKVCIAAIDISTGECFRPMPYIKSAKCKALKIHPGAIFVGVLDFKKPKEAPHVEDASYSKLGFSRACSSEEFRMVLENSLTNSISKGFGFTFEKGQKHIPSNQKVHCSIITIKINPKQLSIFEDQFKAGKIKATLIDNDGQVFSYLPITDRGFHDYAKKHQDNGKLNEITEFISNQEIIYLRIGLSRAYQSPNGKSGYWLQINGIYTYPNFHEEIRAYD</sequence>
<dbReference type="InParanoid" id="A0A6G9I8S2"/>
<gene>
    <name evidence="1" type="ORF">IPMB12_00210</name>
</gene>
<dbReference type="AlphaFoldDB" id="A0A6G9I8S2"/>
<dbReference type="RefSeq" id="WP_166913791.1">
    <property type="nucleotide sequence ID" value="NZ_CP050253.1"/>
</dbReference>
<proteinExistence type="predicted"/>